<dbReference type="Proteomes" id="UP001501525">
    <property type="component" value="Unassembled WGS sequence"/>
</dbReference>
<dbReference type="InterPro" id="IPR008915">
    <property type="entry name" value="Peptidase_M50"/>
</dbReference>
<comment type="subcellular location">
    <subcellularLocation>
        <location evidence="2">Membrane</location>
        <topology evidence="2">Multi-pass membrane protein</topology>
    </subcellularLocation>
</comment>
<dbReference type="InterPro" id="IPR036034">
    <property type="entry name" value="PDZ_sf"/>
</dbReference>
<feature type="transmembrane region" description="Helical" evidence="11">
    <location>
        <begin position="304"/>
        <end position="325"/>
    </location>
</feature>
<evidence type="ECO:0000256" key="1">
    <source>
        <dbReference type="ARBA" id="ARBA00001947"/>
    </source>
</evidence>
<keyword evidence="11" id="KW-0479">Metal-binding</keyword>
<evidence type="ECO:0000256" key="3">
    <source>
        <dbReference type="ARBA" id="ARBA00007931"/>
    </source>
</evidence>
<keyword evidence="10 11" id="KW-0472">Membrane</keyword>
<reference evidence="14" key="1">
    <citation type="journal article" date="2019" name="Int. J. Syst. Evol. Microbiol.">
        <title>The Global Catalogue of Microorganisms (GCM) 10K type strain sequencing project: providing services to taxonomists for standard genome sequencing and annotation.</title>
        <authorList>
            <consortium name="The Broad Institute Genomics Platform"/>
            <consortium name="The Broad Institute Genome Sequencing Center for Infectious Disease"/>
            <person name="Wu L."/>
            <person name="Ma J."/>
        </authorList>
    </citation>
    <scope>NUCLEOTIDE SEQUENCE [LARGE SCALE GENOMIC DNA]</scope>
    <source>
        <strain evidence="14">JCM 17706</strain>
    </source>
</reference>
<dbReference type="PANTHER" id="PTHR42837:SF2">
    <property type="entry name" value="MEMBRANE METALLOPROTEASE ARASP2, CHLOROPLASTIC-RELATED"/>
    <property type="match status" value="1"/>
</dbReference>
<keyword evidence="6 11" id="KW-0378">Hydrolase</keyword>
<accession>A0ABP9MS22</accession>
<comment type="caution">
    <text evidence="13">The sequence shown here is derived from an EMBL/GenBank/DDBJ whole genome shotgun (WGS) entry which is preliminary data.</text>
</comment>
<dbReference type="NCBIfam" id="TIGR00054">
    <property type="entry name" value="RIP metalloprotease RseP"/>
    <property type="match status" value="1"/>
</dbReference>
<evidence type="ECO:0000256" key="6">
    <source>
        <dbReference type="ARBA" id="ARBA00022801"/>
    </source>
</evidence>
<evidence type="ECO:0000313" key="13">
    <source>
        <dbReference type="EMBL" id="GAA5099335.1"/>
    </source>
</evidence>
<keyword evidence="7 11" id="KW-0862">Zinc</keyword>
<dbReference type="CDD" id="cd23081">
    <property type="entry name" value="cpPDZ_EcRseP-like"/>
    <property type="match status" value="1"/>
</dbReference>
<evidence type="ECO:0000256" key="8">
    <source>
        <dbReference type="ARBA" id="ARBA00022989"/>
    </source>
</evidence>
<sequence length="380" mass="42313">MEIVNHMITVGGLLFRSLSILFVIMIIIFVHEFGHYLIGRLCGIKAAVFSLGFGPKVLEYRDRQGTQWCLSLIPLGGYVKFIGDGEDVSSSQSSPEVKGSLANAHTWKKALTVFAGPLFNILFTVIILTFFFFMYGRVAIEPIVGSLEKDSPAFQAGLGLGDRFIEMDGQRIESFEDLMNYVTLHGKDPIEFKIERMGQIITKVITPKLIERDDGLGNRIQESMIGVGAPVDPNNQARLDPAYIKHIHYDFIRAMEEASKRTTFIVTQTVFFIGRLIGGKEDHCGISGPSRIAKIAWKVSETGFVSLLNFTAFLSISVGLINLFPLPPLDGGHLLFHLLEVLTGGTVSAKIRTIVFRLGFFVLLCFMSFAFVNDYFCWFG</sequence>
<feature type="transmembrane region" description="Helical" evidence="11">
    <location>
        <begin position="6"/>
        <end position="30"/>
    </location>
</feature>
<gene>
    <name evidence="13" type="primary">rseP</name>
    <name evidence="13" type="ORF">GCM10023260_10380</name>
</gene>
<keyword evidence="9 11" id="KW-0482">Metalloprotease</keyword>
<comment type="similarity">
    <text evidence="3 11">Belongs to the peptidase M50B family.</text>
</comment>
<evidence type="ECO:0000256" key="10">
    <source>
        <dbReference type="ARBA" id="ARBA00023136"/>
    </source>
</evidence>
<evidence type="ECO:0000259" key="12">
    <source>
        <dbReference type="Pfam" id="PF02163"/>
    </source>
</evidence>
<organism evidence="13 14">
    <name type="scientific">Bartonella acomydis</name>
    <dbReference type="NCBI Taxonomy" id="686234"/>
    <lineage>
        <taxon>Bacteria</taxon>
        <taxon>Pseudomonadati</taxon>
        <taxon>Pseudomonadota</taxon>
        <taxon>Alphaproteobacteria</taxon>
        <taxon>Hyphomicrobiales</taxon>
        <taxon>Bartonellaceae</taxon>
        <taxon>Bartonella</taxon>
    </lineage>
</organism>
<dbReference type="GO" id="GO:0008237">
    <property type="term" value="F:metallopeptidase activity"/>
    <property type="evidence" value="ECO:0007669"/>
    <property type="project" value="UniProtKB-KW"/>
</dbReference>
<protein>
    <recommendedName>
        <fullName evidence="11">Zinc metalloprotease</fullName>
        <ecNumber evidence="11">3.4.24.-</ecNumber>
    </recommendedName>
</protein>
<dbReference type="EC" id="3.4.24.-" evidence="11"/>
<dbReference type="RefSeq" id="WP_345096926.1">
    <property type="nucleotide sequence ID" value="NZ_BAABIY010000030.1"/>
</dbReference>
<dbReference type="SUPFAM" id="SSF50156">
    <property type="entry name" value="PDZ domain-like"/>
    <property type="match status" value="1"/>
</dbReference>
<dbReference type="Pfam" id="PF02163">
    <property type="entry name" value="Peptidase_M50"/>
    <property type="match status" value="1"/>
</dbReference>
<evidence type="ECO:0000256" key="2">
    <source>
        <dbReference type="ARBA" id="ARBA00004141"/>
    </source>
</evidence>
<feature type="transmembrane region" description="Helical" evidence="11">
    <location>
        <begin position="354"/>
        <end position="372"/>
    </location>
</feature>
<feature type="domain" description="Peptidase M50" evidence="12">
    <location>
        <begin position="20"/>
        <end position="365"/>
    </location>
</feature>
<keyword evidence="14" id="KW-1185">Reference proteome</keyword>
<evidence type="ECO:0000256" key="11">
    <source>
        <dbReference type="RuleBase" id="RU362031"/>
    </source>
</evidence>
<name>A0ABP9MS22_9HYPH</name>
<evidence type="ECO:0000256" key="9">
    <source>
        <dbReference type="ARBA" id="ARBA00023049"/>
    </source>
</evidence>
<comment type="cofactor">
    <cofactor evidence="1 11">
        <name>Zn(2+)</name>
        <dbReference type="ChEBI" id="CHEBI:29105"/>
    </cofactor>
</comment>
<dbReference type="PANTHER" id="PTHR42837">
    <property type="entry name" value="REGULATOR OF SIGMA-E PROTEASE RSEP"/>
    <property type="match status" value="1"/>
</dbReference>
<dbReference type="Gene3D" id="2.30.42.10">
    <property type="match status" value="1"/>
</dbReference>
<evidence type="ECO:0000256" key="7">
    <source>
        <dbReference type="ARBA" id="ARBA00022833"/>
    </source>
</evidence>
<proteinExistence type="inferred from homology"/>
<dbReference type="EMBL" id="BAABIY010000030">
    <property type="protein sequence ID" value="GAA5099335.1"/>
    <property type="molecule type" value="Genomic_DNA"/>
</dbReference>
<evidence type="ECO:0000256" key="4">
    <source>
        <dbReference type="ARBA" id="ARBA00022670"/>
    </source>
</evidence>
<dbReference type="InterPro" id="IPR004387">
    <property type="entry name" value="Pept_M50_Zn"/>
</dbReference>
<feature type="transmembrane region" description="Helical" evidence="11">
    <location>
        <begin position="110"/>
        <end position="133"/>
    </location>
</feature>
<keyword evidence="8 11" id="KW-1133">Transmembrane helix</keyword>
<evidence type="ECO:0000256" key="5">
    <source>
        <dbReference type="ARBA" id="ARBA00022692"/>
    </source>
</evidence>
<keyword evidence="5 11" id="KW-0812">Transmembrane</keyword>
<keyword evidence="4" id="KW-0645">Protease</keyword>
<dbReference type="CDD" id="cd06163">
    <property type="entry name" value="S2P-M50_PDZ_RseP-like"/>
    <property type="match status" value="1"/>
</dbReference>
<evidence type="ECO:0000313" key="14">
    <source>
        <dbReference type="Proteomes" id="UP001501525"/>
    </source>
</evidence>